<dbReference type="Pfam" id="PF07687">
    <property type="entry name" value="M20_dimer"/>
    <property type="match status" value="1"/>
</dbReference>
<dbReference type="InterPro" id="IPR051458">
    <property type="entry name" value="Cyt/Met_Dipeptidase"/>
</dbReference>
<evidence type="ECO:0000259" key="4">
    <source>
        <dbReference type="Pfam" id="PF07687"/>
    </source>
</evidence>
<organism evidence="5 6">
    <name type="scientific">Enterocloster asparagiformis</name>
    <dbReference type="NCBI Taxonomy" id="333367"/>
    <lineage>
        <taxon>Bacteria</taxon>
        <taxon>Bacillati</taxon>
        <taxon>Bacillota</taxon>
        <taxon>Clostridia</taxon>
        <taxon>Lachnospirales</taxon>
        <taxon>Lachnospiraceae</taxon>
        <taxon>Enterocloster</taxon>
    </lineage>
</organism>
<evidence type="ECO:0000256" key="2">
    <source>
        <dbReference type="ARBA" id="ARBA00022723"/>
    </source>
</evidence>
<protein>
    <submittedName>
        <fullName evidence="5">M20/M25/M40 family metallo-hydrolase</fullName>
    </submittedName>
</protein>
<dbReference type="Gene3D" id="3.40.630.10">
    <property type="entry name" value="Zn peptidases"/>
    <property type="match status" value="1"/>
</dbReference>
<keyword evidence="2" id="KW-0479">Metal-binding</keyword>
<sequence>MTAIREQISAYVDANAGRLVEELQRFLRQPSISTVNQGMEECVDMLREELEGLGLKTELLQVEGAFPAVFARSPKKGEKKELFVYNHYDVQDPDPLDQWASDPFGAEIRDGYVYARGATDDKGNLYANMKALEVLKELLGEVPPGIKLFVEGEEEIGSPNLERYLSRFADELHADGAVACDRGVHESGRPQMYLGCKGMVRAEISCRRAKRDVHSGQAPLIPNAAWDLLRLLNSMMDENHHITIPGYLDAVQPPTEEELALIGTIPMDLGDYKAEYAVDRLACGDKDGEELVKELLYRPTCNISGIKSGWTGERGKTIVPCDAWVRLDLRLIKDMTAEEAAKRLEAFVKASPYGPFEVTAVSSIPPYKVPPNDELVQLAGRLAKEVYGRDPVVWPYLDGTAPFGLFPRYIGGDIFVIGLGAPFATANTHAPNENISIEQYLTGIKYMANIFYEYLC</sequence>
<proteinExistence type="predicted"/>
<evidence type="ECO:0000313" key="5">
    <source>
        <dbReference type="EMBL" id="RGX29657.1"/>
    </source>
</evidence>
<dbReference type="InterPro" id="IPR011650">
    <property type="entry name" value="Peptidase_M20_dimer"/>
</dbReference>
<dbReference type="AlphaFoldDB" id="A0A413FG74"/>
<dbReference type="PANTHER" id="PTHR43270">
    <property type="entry name" value="BETA-ALA-HIS DIPEPTIDASE"/>
    <property type="match status" value="1"/>
</dbReference>
<dbReference type="Pfam" id="PF01546">
    <property type="entry name" value="Peptidase_M20"/>
    <property type="match status" value="1"/>
</dbReference>
<dbReference type="SUPFAM" id="SSF53187">
    <property type="entry name" value="Zn-dependent exopeptidases"/>
    <property type="match status" value="1"/>
</dbReference>
<dbReference type="GO" id="GO:0046872">
    <property type="term" value="F:metal ion binding"/>
    <property type="evidence" value="ECO:0007669"/>
    <property type="project" value="UniProtKB-KW"/>
</dbReference>
<dbReference type="GO" id="GO:0006508">
    <property type="term" value="P:proteolysis"/>
    <property type="evidence" value="ECO:0007669"/>
    <property type="project" value="UniProtKB-KW"/>
</dbReference>
<feature type="domain" description="Peptidase M20 dimerisation" evidence="4">
    <location>
        <begin position="197"/>
        <end position="350"/>
    </location>
</feature>
<name>A0A413FG74_9FIRM</name>
<keyword evidence="3 5" id="KW-0378">Hydrolase</keyword>
<comment type="caution">
    <text evidence="5">The sequence shown here is derived from an EMBL/GenBank/DDBJ whole genome shotgun (WGS) entry which is preliminary data.</text>
</comment>
<gene>
    <name evidence="5" type="ORF">DWV29_11085</name>
</gene>
<reference evidence="5 6" key="1">
    <citation type="submission" date="2018-08" db="EMBL/GenBank/DDBJ databases">
        <title>A genome reference for cultivated species of the human gut microbiota.</title>
        <authorList>
            <person name="Zou Y."/>
            <person name="Xue W."/>
            <person name="Luo G."/>
        </authorList>
    </citation>
    <scope>NUCLEOTIDE SEQUENCE [LARGE SCALE GENOMIC DNA]</scope>
    <source>
        <strain evidence="5 6">AF04-15</strain>
    </source>
</reference>
<dbReference type="PANTHER" id="PTHR43270:SF8">
    <property type="entry name" value="DI- AND TRIPEPTIDASE DUG2-RELATED"/>
    <property type="match status" value="1"/>
</dbReference>
<dbReference type="Proteomes" id="UP000283880">
    <property type="component" value="Unassembled WGS sequence"/>
</dbReference>
<dbReference type="GO" id="GO:0008233">
    <property type="term" value="F:peptidase activity"/>
    <property type="evidence" value="ECO:0007669"/>
    <property type="project" value="UniProtKB-KW"/>
</dbReference>
<dbReference type="RefSeq" id="WP_117777444.1">
    <property type="nucleotide sequence ID" value="NZ_JAWRJJ010000014.1"/>
</dbReference>
<evidence type="ECO:0000256" key="3">
    <source>
        <dbReference type="ARBA" id="ARBA00022801"/>
    </source>
</evidence>
<evidence type="ECO:0000313" key="6">
    <source>
        <dbReference type="Proteomes" id="UP000283880"/>
    </source>
</evidence>
<dbReference type="EMBL" id="QSBM01000007">
    <property type="protein sequence ID" value="RGX29657.1"/>
    <property type="molecule type" value="Genomic_DNA"/>
</dbReference>
<dbReference type="InterPro" id="IPR002933">
    <property type="entry name" value="Peptidase_M20"/>
</dbReference>
<accession>A0A413FG74</accession>
<dbReference type="Gene3D" id="3.30.70.360">
    <property type="match status" value="1"/>
</dbReference>
<keyword evidence="1" id="KW-0645">Protease</keyword>
<dbReference type="OrthoDB" id="9761532at2"/>
<evidence type="ECO:0000256" key="1">
    <source>
        <dbReference type="ARBA" id="ARBA00022670"/>
    </source>
</evidence>